<dbReference type="AlphaFoldDB" id="N2B2T2"/>
<reference evidence="1 2" key="1">
    <citation type="journal article" date="2014" name="Genome Announc.">
        <title>Draft genome sequences of the altered schaedler flora, a defined bacterial community from gnotobiotic mice.</title>
        <authorList>
            <person name="Wannemuehler M.J."/>
            <person name="Overstreet A.M."/>
            <person name="Ward D.V."/>
            <person name="Phillips G.J."/>
        </authorList>
    </citation>
    <scope>NUCLEOTIDE SEQUENCE [LARGE SCALE GENOMIC DNA]</scope>
    <source>
        <strain evidence="1 2">ASF492</strain>
    </source>
</reference>
<keyword evidence="2" id="KW-1185">Reference proteome</keyword>
<name>N2B2T2_9FIRM</name>
<dbReference type="Proteomes" id="UP000012589">
    <property type="component" value="Unassembled WGS sequence"/>
</dbReference>
<proteinExistence type="predicted"/>
<sequence length="73" mass="8019">MEQLFMELEKMESVSCGDDYMHIITADGDKIIKISDLAKAITDGEFIKAGANGKIVKERIEGGANEKAALIFR</sequence>
<comment type="caution">
    <text evidence="1">The sequence shown here is derived from an EMBL/GenBank/DDBJ whole genome shotgun (WGS) entry which is preliminary data.</text>
</comment>
<accession>N2B2T2</accession>
<dbReference type="EMBL" id="AQFT01000033">
    <property type="protein sequence ID" value="EMZ34716.1"/>
    <property type="molecule type" value="Genomic_DNA"/>
</dbReference>
<gene>
    <name evidence="1" type="ORF">C823_01097</name>
</gene>
<evidence type="ECO:0000313" key="1">
    <source>
        <dbReference type="EMBL" id="EMZ34716.1"/>
    </source>
</evidence>
<dbReference type="HOGENOM" id="CLU_2699189_0_0_9"/>
<dbReference type="PATRIC" id="fig|1235802.3.peg.1177"/>
<evidence type="ECO:0000313" key="2">
    <source>
        <dbReference type="Proteomes" id="UP000012589"/>
    </source>
</evidence>
<dbReference type="STRING" id="1235802.C823_01097"/>
<organism evidence="1 2">
    <name type="scientific">Eubacterium plexicaudatum ASF492</name>
    <dbReference type="NCBI Taxonomy" id="1235802"/>
    <lineage>
        <taxon>Bacteria</taxon>
        <taxon>Bacillati</taxon>
        <taxon>Bacillota</taxon>
        <taxon>Clostridia</taxon>
        <taxon>Eubacteriales</taxon>
        <taxon>Eubacteriaceae</taxon>
        <taxon>Eubacterium</taxon>
    </lineage>
</organism>
<protein>
    <submittedName>
        <fullName evidence="1">Uncharacterized protein</fullName>
    </submittedName>
</protein>